<dbReference type="Proteomes" id="UP000826271">
    <property type="component" value="Unassembled WGS sequence"/>
</dbReference>
<keyword evidence="3" id="KW-1185">Reference proteome</keyword>
<dbReference type="EMBL" id="WHWC01000017">
    <property type="protein sequence ID" value="KAG8366575.1"/>
    <property type="molecule type" value="Genomic_DNA"/>
</dbReference>
<feature type="region of interest" description="Disordered" evidence="1">
    <location>
        <begin position="150"/>
        <end position="171"/>
    </location>
</feature>
<comment type="caution">
    <text evidence="2">The sequence shown here is derived from an EMBL/GenBank/DDBJ whole genome shotgun (WGS) entry which is preliminary data.</text>
</comment>
<proteinExistence type="predicted"/>
<sequence>MGSSEMASSGIGVDTGQFMLQKGTLTVVGGDSGGGAPGNGSYPTTDAAVVGDLPPPPPPVSGTTAIVDQTSSSLLTTTSSSTLSPPNLSIFTALNSAAAGTPPETVTSLPETTINGVLHLLHQLLSSPYNLSPKDVASLLTTNTQNLSSLFLKRPPPLSNRQPPPPSLTTS</sequence>
<accession>A0AAV6WCS1</accession>
<evidence type="ECO:0000313" key="3">
    <source>
        <dbReference type="Proteomes" id="UP000826271"/>
    </source>
</evidence>
<evidence type="ECO:0000313" key="2">
    <source>
        <dbReference type="EMBL" id="KAG8366575.1"/>
    </source>
</evidence>
<protein>
    <submittedName>
        <fullName evidence="2">Uncharacterized protein</fullName>
    </submittedName>
</protein>
<reference evidence="2" key="1">
    <citation type="submission" date="2019-10" db="EMBL/GenBank/DDBJ databases">
        <authorList>
            <person name="Zhang R."/>
            <person name="Pan Y."/>
            <person name="Wang J."/>
            <person name="Ma R."/>
            <person name="Yu S."/>
        </authorList>
    </citation>
    <scope>NUCLEOTIDE SEQUENCE</scope>
    <source>
        <strain evidence="2">LA-IB0</strain>
        <tissue evidence="2">Leaf</tissue>
    </source>
</reference>
<feature type="compositionally biased region" description="Pro residues" evidence="1">
    <location>
        <begin position="154"/>
        <end position="171"/>
    </location>
</feature>
<name>A0AAV6WCS1_9LAMI</name>
<dbReference type="AlphaFoldDB" id="A0AAV6WCS1"/>
<gene>
    <name evidence="2" type="ORF">BUALT_Bualt17G0094200</name>
</gene>
<evidence type="ECO:0000256" key="1">
    <source>
        <dbReference type="SAM" id="MobiDB-lite"/>
    </source>
</evidence>
<feature type="region of interest" description="Disordered" evidence="1">
    <location>
        <begin position="29"/>
        <end position="56"/>
    </location>
</feature>
<organism evidence="2 3">
    <name type="scientific">Buddleja alternifolia</name>
    <dbReference type="NCBI Taxonomy" id="168488"/>
    <lineage>
        <taxon>Eukaryota</taxon>
        <taxon>Viridiplantae</taxon>
        <taxon>Streptophyta</taxon>
        <taxon>Embryophyta</taxon>
        <taxon>Tracheophyta</taxon>
        <taxon>Spermatophyta</taxon>
        <taxon>Magnoliopsida</taxon>
        <taxon>eudicotyledons</taxon>
        <taxon>Gunneridae</taxon>
        <taxon>Pentapetalae</taxon>
        <taxon>asterids</taxon>
        <taxon>lamiids</taxon>
        <taxon>Lamiales</taxon>
        <taxon>Scrophulariaceae</taxon>
        <taxon>Buddlejeae</taxon>
        <taxon>Buddleja</taxon>
    </lineage>
</organism>